<dbReference type="InterPro" id="IPR037401">
    <property type="entry name" value="SnoaL-like"/>
</dbReference>
<dbReference type="AlphaFoldDB" id="A0A0P1I7W2"/>
<evidence type="ECO:0000259" key="1">
    <source>
        <dbReference type="Pfam" id="PF12680"/>
    </source>
</evidence>
<keyword evidence="3" id="KW-1185">Reference proteome</keyword>
<evidence type="ECO:0000313" key="2">
    <source>
        <dbReference type="EMBL" id="CUJ95858.1"/>
    </source>
</evidence>
<proteinExistence type="predicted"/>
<dbReference type="EMBL" id="CYUD01000004">
    <property type="protein sequence ID" value="CUJ95858.1"/>
    <property type="molecule type" value="Genomic_DNA"/>
</dbReference>
<dbReference type="STRING" id="1715692.RUE5091_01593"/>
<dbReference type="Gene3D" id="3.10.450.50">
    <property type="match status" value="1"/>
</dbReference>
<name>A0A0P1I7W2_9RHOB</name>
<reference evidence="3" key="1">
    <citation type="submission" date="2015-09" db="EMBL/GenBank/DDBJ databases">
        <authorList>
            <person name="Rodrigo-Torres L."/>
            <person name="Arahal D.R."/>
        </authorList>
    </citation>
    <scope>NUCLEOTIDE SEQUENCE [LARGE SCALE GENOMIC DNA]</scope>
    <source>
        <strain evidence="3">CECT 5091</strain>
    </source>
</reference>
<accession>A0A0P1I7W2</accession>
<dbReference type="OrthoDB" id="9808719at2"/>
<sequence length="120" mass="13334">MEWQQTIADYGASWQETDPEKRLVLLTKCFAENGRYVDPTAEVHSRTNLCDHIGKVLKNSGGRIELTSNPSNHHDVVHFTWHMIGPDGVIVVSGHDFVRLDGDGKISYLAGFFGDPAPLT</sequence>
<evidence type="ECO:0000313" key="3">
    <source>
        <dbReference type="Proteomes" id="UP000051260"/>
    </source>
</evidence>
<dbReference type="Proteomes" id="UP000051260">
    <property type="component" value="Unassembled WGS sequence"/>
</dbReference>
<protein>
    <recommendedName>
        <fullName evidence="1">SnoaL-like domain-containing protein</fullName>
    </recommendedName>
</protein>
<organism evidence="2 3">
    <name type="scientific">Ruegeria denitrificans</name>
    <dbReference type="NCBI Taxonomy" id="1715692"/>
    <lineage>
        <taxon>Bacteria</taxon>
        <taxon>Pseudomonadati</taxon>
        <taxon>Pseudomonadota</taxon>
        <taxon>Alphaproteobacteria</taxon>
        <taxon>Rhodobacterales</taxon>
        <taxon>Roseobacteraceae</taxon>
        <taxon>Ruegeria</taxon>
    </lineage>
</organism>
<dbReference type="InterPro" id="IPR032710">
    <property type="entry name" value="NTF2-like_dom_sf"/>
</dbReference>
<gene>
    <name evidence="2" type="ORF">RUE5091_01593</name>
</gene>
<dbReference type="Pfam" id="PF12680">
    <property type="entry name" value="SnoaL_2"/>
    <property type="match status" value="1"/>
</dbReference>
<feature type="domain" description="SnoaL-like" evidence="1">
    <location>
        <begin position="25"/>
        <end position="107"/>
    </location>
</feature>
<dbReference type="RefSeq" id="WP_058281324.1">
    <property type="nucleotide sequence ID" value="NZ_CYUD01000004.1"/>
</dbReference>
<dbReference type="SUPFAM" id="SSF54427">
    <property type="entry name" value="NTF2-like"/>
    <property type="match status" value="1"/>
</dbReference>